<evidence type="ECO:0000313" key="4">
    <source>
        <dbReference type="Proteomes" id="UP000238261"/>
    </source>
</evidence>
<gene>
    <name evidence="3" type="ORF">XhyaCFBP1156_15345</name>
</gene>
<evidence type="ECO:0000256" key="2">
    <source>
        <dbReference type="ARBA" id="ARBA00023002"/>
    </source>
</evidence>
<dbReference type="PANTHER" id="PTHR43477:SF1">
    <property type="entry name" value="DIHYDROANTICAPSIN 7-DEHYDROGENASE"/>
    <property type="match status" value="1"/>
</dbReference>
<dbReference type="InterPro" id="IPR002347">
    <property type="entry name" value="SDR_fam"/>
</dbReference>
<sequence length="236" mass="24159">MTLSLKDKRVLVIGAAGGIGAATAEAFASAGASVFAAGRLGPKLEALAARAAVEPVALDILDNPAIEAFFGAARPFDHVVIAAATTRSGPVGVLSLDDARASMESKFWGGYRVARAARIADGGSITFVSGFLSRRPSASSVLQGAINAALEALGRGLALERAPVRVNTVSPGLIDTPLWGCMDKAEREAMFARTAERLPARRVGQPEDIAQAILFVATNPFATGTTVTVDGGATIA</sequence>
<dbReference type="Gene3D" id="3.40.50.720">
    <property type="entry name" value="NAD(P)-binding Rossmann-like Domain"/>
    <property type="match status" value="1"/>
</dbReference>
<dbReference type="Proteomes" id="UP000238261">
    <property type="component" value="Unassembled WGS sequence"/>
</dbReference>
<keyword evidence="2" id="KW-0560">Oxidoreductase</keyword>
<comment type="similarity">
    <text evidence="1">Belongs to the short-chain dehydrogenases/reductases (SDR) family.</text>
</comment>
<dbReference type="PANTHER" id="PTHR43477">
    <property type="entry name" value="DIHYDROANTICAPSIN 7-DEHYDROGENASE"/>
    <property type="match status" value="1"/>
</dbReference>
<comment type="caution">
    <text evidence="3">The sequence shown here is derived from an EMBL/GenBank/DDBJ whole genome shotgun (WGS) entry which is preliminary data.</text>
</comment>
<dbReference type="GO" id="GO:0016491">
    <property type="term" value="F:oxidoreductase activity"/>
    <property type="evidence" value="ECO:0007669"/>
    <property type="project" value="UniProtKB-KW"/>
</dbReference>
<dbReference type="AlphaFoldDB" id="A0A2S7ETB4"/>
<reference evidence="4" key="1">
    <citation type="submission" date="2016-08" db="EMBL/GenBank/DDBJ databases">
        <authorList>
            <person name="Merda D."/>
            <person name="Briand M."/>
            <person name="Taghouti G."/>
            <person name="Carrere S."/>
            <person name="Gouzy J."/>
            <person name="Portier P."/>
            <person name="Jacques M.-A."/>
            <person name="Fischer-Le Saux M."/>
        </authorList>
    </citation>
    <scope>NUCLEOTIDE SEQUENCE [LARGE SCALE GENOMIC DNA]</scope>
    <source>
        <strain evidence="4">CFBP1156</strain>
    </source>
</reference>
<dbReference type="Pfam" id="PF13561">
    <property type="entry name" value="adh_short_C2"/>
    <property type="match status" value="1"/>
</dbReference>
<dbReference type="SUPFAM" id="SSF51735">
    <property type="entry name" value="NAD(P)-binding Rossmann-fold domains"/>
    <property type="match status" value="1"/>
</dbReference>
<protein>
    <submittedName>
        <fullName evidence="3">Short chain dehydrogenase</fullName>
    </submittedName>
</protein>
<dbReference type="PRINTS" id="PR00081">
    <property type="entry name" value="GDHRDH"/>
</dbReference>
<dbReference type="RefSeq" id="WP_104558728.1">
    <property type="nucleotide sequence ID" value="NZ_CP043476.1"/>
</dbReference>
<name>A0A2S7ETB4_9XANT</name>
<accession>A0A2S7ETB4</accession>
<dbReference type="InterPro" id="IPR051122">
    <property type="entry name" value="SDR_DHRS6-like"/>
</dbReference>
<evidence type="ECO:0000313" key="3">
    <source>
        <dbReference type="EMBL" id="PPU96324.1"/>
    </source>
</evidence>
<dbReference type="EMBL" id="MDEG01000016">
    <property type="protein sequence ID" value="PPU96324.1"/>
    <property type="molecule type" value="Genomic_DNA"/>
</dbReference>
<evidence type="ECO:0000256" key="1">
    <source>
        <dbReference type="ARBA" id="ARBA00006484"/>
    </source>
</evidence>
<proteinExistence type="inferred from homology"/>
<organism evidence="3 4">
    <name type="scientific">Xanthomonas hyacinthi</name>
    <dbReference type="NCBI Taxonomy" id="56455"/>
    <lineage>
        <taxon>Bacteria</taxon>
        <taxon>Pseudomonadati</taxon>
        <taxon>Pseudomonadota</taxon>
        <taxon>Gammaproteobacteria</taxon>
        <taxon>Lysobacterales</taxon>
        <taxon>Lysobacteraceae</taxon>
        <taxon>Xanthomonas</taxon>
    </lineage>
</organism>
<keyword evidence="4" id="KW-1185">Reference proteome</keyword>
<dbReference type="InterPro" id="IPR036291">
    <property type="entry name" value="NAD(P)-bd_dom_sf"/>
</dbReference>
<dbReference type="OrthoDB" id="9787298at2"/>
<dbReference type="NCBIfam" id="NF005449">
    <property type="entry name" value="PRK07041.1"/>
    <property type="match status" value="1"/>
</dbReference>